<dbReference type="AlphaFoldDB" id="E6MDI6"/>
<dbReference type="InterPro" id="IPR017853">
    <property type="entry name" value="GH"/>
</dbReference>
<dbReference type="RefSeq" id="WP_006597486.1">
    <property type="nucleotide sequence ID" value="NZ_GL622359.1"/>
</dbReference>
<evidence type="ECO:0008006" key="3">
    <source>
        <dbReference type="Google" id="ProtNLM"/>
    </source>
</evidence>
<organism evidence="1 2">
    <name type="scientific">Pseudoramibacter alactolyticus ATCC 23263</name>
    <dbReference type="NCBI Taxonomy" id="887929"/>
    <lineage>
        <taxon>Bacteria</taxon>
        <taxon>Bacillati</taxon>
        <taxon>Bacillota</taxon>
        <taxon>Clostridia</taxon>
        <taxon>Eubacteriales</taxon>
        <taxon>Eubacteriaceae</taxon>
        <taxon>Pseudoramibacter</taxon>
    </lineage>
</organism>
<protein>
    <recommendedName>
        <fullName evidence="3">Glycoside hydrolase family 5 domain-containing protein</fullName>
    </recommendedName>
</protein>
<dbReference type="Gene3D" id="3.20.20.80">
    <property type="entry name" value="Glycosidases"/>
    <property type="match status" value="1"/>
</dbReference>
<accession>E6MDI6</accession>
<evidence type="ECO:0000313" key="1">
    <source>
        <dbReference type="EMBL" id="EFV02871.1"/>
    </source>
</evidence>
<dbReference type="OrthoDB" id="5538531at2"/>
<dbReference type="Proteomes" id="UP000004754">
    <property type="component" value="Unassembled WGS sequence"/>
</dbReference>
<dbReference type="HOGENOM" id="CLU_070568_0_0_9"/>
<dbReference type="STRING" id="887929.HMP0721_0068"/>
<dbReference type="EMBL" id="AEQN01000003">
    <property type="protein sequence ID" value="EFV02871.1"/>
    <property type="molecule type" value="Genomic_DNA"/>
</dbReference>
<dbReference type="SUPFAM" id="SSF51445">
    <property type="entry name" value="(Trans)glycosidases"/>
    <property type="match status" value="1"/>
</dbReference>
<evidence type="ECO:0000313" key="2">
    <source>
        <dbReference type="Proteomes" id="UP000004754"/>
    </source>
</evidence>
<sequence>MFESRVILKKSMLYKVISCALILILPAVCFCGCGNVKKEKPVKKDVKKQIYGLTIDDAWDDDVALKDVVEGLKNLKARPTVRIVMSRETEPAEYVKLFKAIKPYADIMACPVDSFEMKNFKDRESYLQRFKDSYEHLSQYVSIWEVGNEINGTEWIKQRPELIVDKIFSAANFIKRKGGKIALTLYCTDSPSKDMIAWMQKYIPPKLADSVDYCFVSYYEDDNGGYSPEWKRIFKDLGEIFPSAFLGIGECGNIAENATEKSKIEMAKKYYGMPKYHKRFVGGYFWWNWVEDCIPYKNNRVYETIRSYGG</sequence>
<keyword evidence="2" id="KW-1185">Reference proteome</keyword>
<dbReference type="eggNOG" id="COG3291">
    <property type="taxonomic scope" value="Bacteria"/>
</dbReference>
<reference evidence="1 2" key="1">
    <citation type="submission" date="2010-12" db="EMBL/GenBank/DDBJ databases">
        <authorList>
            <person name="Muzny D."/>
            <person name="Qin X."/>
            <person name="Deng J."/>
            <person name="Jiang H."/>
            <person name="Liu Y."/>
            <person name="Qu J."/>
            <person name="Song X.-Z."/>
            <person name="Zhang L."/>
            <person name="Thornton R."/>
            <person name="Coyle M."/>
            <person name="Francisco L."/>
            <person name="Jackson L."/>
            <person name="Javaid M."/>
            <person name="Korchina V."/>
            <person name="Kovar C."/>
            <person name="Mata R."/>
            <person name="Mathew T."/>
            <person name="Ngo R."/>
            <person name="Nguyen L."/>
            <person name="Nguyen N."/>
            <person name="Okwuonu G."/>
            <person name="Ongeri F."/>
            <person name="Pham C."/>
            <person name="Simmons D."/>
            <person name="Wilczek-Boney K."/>
            <person name="Hale W."/>
            <person name="Jakkamsetti A."/>
            <person name="Pham P."/>
            <person name="Ruth R."/>
            <person name="San Lucas F."/>
            <person name="Warren J."/>
            <person name="Zhang J."/>
            <person name="Zhao Z."/>
            <person name="Zhou C."/>
            <person name="Zhu D."/>
            <person name="Lee S."/>
            <person name="Bess C."/>
            <person name="Blankenburg K."/>
            <person name="Forbes L."/>
            <person name="Fu Q."/>
            <person name="Gubbala S."/>
            <person name="Hirani K."/>
            <person name="Jayaseelan J.C."/>
            <person name="Lara F."/>
            <person name="Munidasa M."/>
            <person name="Palculict T."/>
            <person name="Patil S."/>
            <person name="Pu L.-L."/>
            <person name="Saada N."/>
            <person name="Tang L."/>
            <person name="Weissenberger G."/>
            <person name="Zhu Y."/>
            <person name="Hemphill L."/>
            <person name="Shang Y."/>
            <person name="Youmans B."/>
            <person name="Ayvaz T."/>
            <person name="Ross M."/>
            <person name="Santibanez J."/>
            <person name="Aqrawi P."/>
            <person name="Gross S."/>
            <person name="Joshi V."/>
            <person name="Fowler G."/>
            <person name="Nazareth L."/>
            <person name="Reid J."/>
            <person name="Worley K."/>
            <person name="Petrosino J."/>
            <person name="Highlander S."/>
            <person name="Gibbs R."/>
        </authorList>
    </citation>
    <scope>NUCLEOTIDE SEQUENCE [LARGE SCALE GENOMIC DNA]</scope>
    <source>
        <strain evidence="1 2">ATCC 23263</strain>
    </source>
</reference>
<comment type="caution">
    <text evidence="1">The sequence shown here is derived from an EMBL/GenBank/DDBJ whole genome shotgun (WGS) entry which is preliminary data.</text>
</comment>
<gene>
    <name evidence="1" type="ORF">HMP0721_0068</name>
</gene>
<proteinExistence type="predicted"/>
<name>E6MDI6_9FIRM</name>